<proteinExistence type="predicted"/>
<evidence type="ECO:0000313" key="1">
    <source>
        <dbReference type="EMBL" id="QOV06166.1"/>
    </source>
</evidence>
<gene>
    <name evidence="1" type="ORF">CPT_Salutena_036</name>
</gene>
<dbReference type="Proteomes" id="UP000594184">
    <property type="component" value="Segment"/>
</dbReference>
<name>A0A7S6U327_9CAUD</name>
<sequence length="107" mass="11842">MADETTETPKKTTRKADPLTQLLNEVKGEIKELGEFELAEINDSLRRGHDRRATAWAKEYGKSGRYDACILSAAFEALSCYPHERRHALLQLAAVAVAAAEKLEAGK</sequence>
<evidence type="ECO:0000313" key="2">
    <source>
        <dbReference type="Proteomes" id="UP000594184"/>
    </source>
</evidence>
<accession>A0A7S6U327</accession>
<keyword evidence="2" id="KW-1185">Reference proteome</keyword>
<reference evidence="1 2" key="1">
    <citation type="submission" date="2020-07" db="EMBL/GenBank/DDBJ databases">
        <title>Complete genome sequence of Streptomyces phage Salutena.</title>
        <authorList>
            <person name="Kim J.H."/>
            <person name="Higbee T."/>
            <person name="Clark J.D."/>
            <person name="Le T."/>
            <person name="Burrowes B.H."/>
            <person name="Liu M."/>
        </authorList>
    </citation>
    <scope>NUCLEOTIDE SEQUENCE [LARGE SCALE GENOMIC DNA]</scope>
</reference>
<protein>
    <submittedName>
        <fullName evidence="1">Uncharacterized protein</fullName>
    </submittedName>
</protein>
<organism evidence="1 2">
    <name type="scientific">Streptomyces phage Salutena</name>
    <dbReference type="NCBI Taxonomy" id="2767576"/>
    <lineage>
        <taxon>Viruses</taxon>
        <taxon>Duplodnaviria</taxon>
        <taxon>Heunggongvirae</taxon>
        <taxon>Uroviricota</taxon>
        <taxon>Caudoviricetes</taxon>
        <taxon>Arquatrovirinae</taxon>
        <taxon>Salutenavirus</taxon>
        <taxon>Salutenavirus salutena</taxon>
    </lineage>
</organism>
<dbReference type="EMBL" id="MT708548">
    <property type="protein sequence ID" value="QOV06166.1"/>
    <property type="molecule type" value="Genomic_DNA"/>
</dbReference>